<reference evidence="9 10" key="1">
    <citation type="submission" date="2015-07" db="EMBL/GenBank/DDBJ databases">
        <authorList>
            <person name="Noorani M."/>
        </authorList>
    </citation>
    <scope>NUCLEOTIDE SEQUENCE [LARGE SCALE GENOMIC DNA]</scope>
    <source>
        <strain evidence="9 10">CECT 5088</strain>
    </source>
</reference>
<dbReference type="Gene3D" id="3.40.50.2000">
    <property type="entry name" value="Glycogen Phosphorylase B"/>
    <property type="match status" value="2"/>
</dbReference>
<dbReference type="Gene3D" id="3.40.50.1000">
    <property type="entry name" value="HAD superfamily/HAD-like"/>
    <property type="match status" value="1"/>
</dbReference>
<dbReference type="Proteomes" id="UP000048908">
    <property type="component" value="Unassembled WGS sequence"/>
</dbReference>
<dbReference type="Pfam" id="PF05116">
    <property type="entry name" value="S6PP"/>
    <property type="match status" value="1"/>
</dbReference>
<dbReference type="Pfam" id="PF13579">
    <property type="entry name" value="Glyco_trans_4_4"/>
    <property type="match status" value="1"/>
</dbReference>
<gene>
    <name evidence="9" type="primary">mfppA</name>
    <name evidence="9" type="ORF">JAN5088_00042</name>
</gene>
<evidence type="ECO:0000313" key="9">
    <source>
        <dbReference type="EMBL" id="CTQ31288.1"/>
    </source>
</evidence>
<evidence type="ECO:0000256" key="1">
    <source>
        <dbReference type="ARBA" id="ARBA00006530"/>
    </source>
</evidence>
<comment type="similarity">
    <text evidence="1">Belongs to the glycosyltransferase 1 family.</text>
</comment>
<dbReference type="RefSeq" id="WP_055680801.1">
    <property type="nucleotide sequence ID" value="NZ_CXPG01000005.1"/>
</dbReference>
<evidence type="ECO:0000256" key="5">
    <source>
        <dbReference type="ARBA" id="ARBA00047471"/>
    </source>
</evidence>
<dbReference type="InterPro" id="IPR001296">
    <property type="entry name" value="Glyco_trans_1"/>
</dbReference>
<feature type="domain" description="Glycosyltransferase subfamily 4-like N-terminal" evidence="8">
    <location>
        <begin position="27"/>
        <end position="209"/>
    </location>
</feature>
<proteinExistence type="inferred from homology"/>
<dbReference type="GO" id="GO:0046524">
    <property type="term" value="F:sucrose-phosphate synthase activity"/>
    <property type="evidence" value="ECO:0007669"/>
    <property type="project" value="UniProtKB-EC"/>
</dbReference>
<dbReference type="InterPro" id="IPR023214">
    <property type="entry name" value="HAD_sf"/>
</dbReference>
<evidence type="ECO:0000256" key="4">
    <source>
        <dbReference type="ARBA" id="ARBA00022679"/>
    </source>
</evidence>
<feature type="domain" description="Glycosyl transferase family 1" evidence="6">
    <location>
        <begin position="232"/>
        <end position="394"/>
    </location>
</feature>
<dbReference type="Gene3D" id="3.90.1070.10">
    <property type="match status" value="1"/>
</dbReference>
<dbReference type="OrthoDB" id="7847955at2"/>
<evidence type="ECO:0000259" key="7">
    <source>
        <dbReference type="Pfam" id="PF05116"/>
    </source>
</evidence>
<dbReference type="SFLD" id="SFLDG01140">
    <property type="entry name" value="C2.B:_Phosphomannomutase_and_P"/>
    <property type="match status" value="1"/>
</dbReference>
<organism evidence="9 10">
    <name type="scientific">Jannaschia rubra</name>
    <dbReference type="NCBI Taxonomy" id="282197"/>
    <lineage>
        <taxon>Bacteria</taxon>
        <taxon>Pseudomonadati</taxon>
        <taxon>Pseudomonadota</taxon>
        <taxon>Alphaproteobacteria</taxon>
        <taxon>Rhodobacterales</taxon>
        <taxon>Roseobacteraceae</taxon>
        <taxon>Jannaschia</taxon>
    </lineage>
</organism>
<name>A0A0M6XK36_9RHOB</name>
<dbReference type="AlphaFoldDB" id="A0A0M6XK36"/>
<keyword evidence="4" id="KW-0808">Transferase</keyword>
<comment type="catalytic activity">
    <reaction evidence="5">
        <text>beta-D-fructose 6-phosphate + UDP-alpha-D-glucose = sucrose 6(F)-phosphate + UDP + H(+)</text>
        <dbReference type="Rhea" id="RHEA:22172"/>
        <dbReference type="ChEBI" id="CHEBI:15378"/>
        <dbReference type="ChEBI" id="CHEBI:57634"/>
        <dbReference type="ChEBI" id="CHEBI:57723"/>
        <dbReference type="ChEBI" id="CHEBI:58223"/>
        <dbReference type="ChEBI" id="CHEBI:58885"/>
        <dbReference type="EC" id="2.4.1.14"/>
    </reaction>
</comment>
<dbReference type="InterPro" id="IPR028098">
    <property type="entry name" value="Glyco_trans_4-like_N"/>
</dbReference>
<evidence type="ECO:0000256" key="3">
    <source>
        <dbReference type="ARBA" id="ARBA00022676"/>
    </source>
</evidence>
<dbReference type="SUPFAM" id="SSF56784">
    <property type="entry name" value="HAD-like"/>
    <property type="match status" value="1"/>
</dbReference>
<dbReference type="SFLD" id="SFLDG01141">
    <property type="entry name" value="C2.B.1:_Sucrose_Phosphatase_Li"/>
    <property type="match status" value="1"/>
</dbReference>
<dbReference type="PANTHER" id="PTHR46039">
    <property type="entry name" value="SUCROSE-PHOSPHATE SYNTHASE 3-RELATED"/>
    <property type="match status" value="1"/>
</dbReference>
<dbReference type="InterPro" id="IPR036412">
    <property type="entry name" value="HAD-like_sf"/>
</dbReference>
<protein>
    <recommendedName>
        <fullName evidence="2">sucrose-phosphate synthase</fullName>
        <ecNumber evidence="2">2.4.1.14</ecNumber>
    </recommendedName>
</protein>
<evidence type="ECO:0000313" key="10">
    <source>
        <dbReference type="Proteomes" id="UP000048908"/>
    </source>
</evidence>
<dbReference type="Pfam" id="PF00534">
    <property type="entry name" value="Glycos_transf_1"/>
    <property type="match status" value="1"/>
</dbReference>
<dbReference type="InterPro" id="IPR006380">
    <property type="entry name" value="SPP-like_dom"/>
</dbReference>
<dbReference type="EC" id="2.4.1.14" evidence="2"/>
<dbReference type="SUPFAM" id="SSF53756">
    <property type="entry name" value="UDP-Glycosyltransferase/glycogen phosphorylase"/>
    <property type="match status" value="1"/>
</dbReference>
<feature type="domain" description="Sucrose phosphatase-like" evidence="7">
    <location>
        <begin position="436"/>
        <end position="666"/>
    </location>
</feature>
<sequence>MHIVHVALGGCLTFPDVSYGITDDTGGHIAYVLGAALAQARRADVARVDIVTRAFDDPTLGRDYARLSQRVNRKTRILRLATPDSRYLAKEALMADRPAMGRAFSRLISGFERKPDVIHVHFADAAAVVRDAAEEHSIPVVYTPHSLGIDKLGCMGGTPAAALTTRIEEERAALRTSDAIVVSSRDEAERQVEDYGVDVAAQTHRIPPGVILPPSGPGTAVARALVDPLLDDADRPMILAIARPVRKKNLATLIRAYLNDPLLYDRANLVILAGQRGPDIVQTPETRGVIEELERLAAPHAGRIALPARHSPDVVAQLYRLARQRGGVFVNPALHEPFGLTLLEAAQAGLPVVATREGGPVDILATLGHGVTVDPRDVEQVGTAIAGLLGDPARWTGASQAGRRNIGAFDWDVWAGRAQRVYGGLRRPARTFAAPRRVLACDIDGTLTGCRRSAELFRDWAETRDIPFVVATGRCISEARAVLAEWSLPEPDAFITAVGTELHRHGQNGRLILCPDYAAEIGRDWDRAAVARALAEAAAAMQTPIEQRGWKLACFGNEAEAARIRRHLQAAGLKARVVASHERLIDVLPLHGGKAAAIRAFARRYNLSAADCIVAGDSGNDIDMLTACGDGIIVGNALRELDALPPRAGLYRARGNHADGVLEGLGRAGVLVPTTPARVSA</sequence>
<accession>A0A0M6XK36</accession>
<evidence type="ECO:0000259" key="6">
    <source>
        <dbReference type="Pfam" id="PF00534"/>
    </source>
</evidence>
<evidence type="ECO:0000256" key="2">
    <source>
        <dbReference type="ARBA" id="ARBA00012536"/>
    </source>
</evidence>
<dbReference type="NCBIfam" id="TIGR01484">
    <property type="entry name" value="HAD-SF-IIB"/>
    <property type="match status" value="1"/>
</dbReference>
<keyword evidence="9" id="KW-0378">Hydrolase</keyword>
<dbReference type="EMBL" id="CXPG01000005">
    <property type="protein sequence ID" value="CTQ31288.1"/>
    <property type="molecule type" value="Genomic_DNA"/>
</dbReference>
<dbReference type="PANTHER" id="PTHR46039:SF5">
    <property type="entry name" value="SUCROSE-PHOSPHATE SYNTHASE 3-RELATED"/>
    <property type="match status" value="1"/>
</dbReference>
<evidence type="ECO:0000259" key="8">
    <source>
        <dbReference type="Pfam" id="PF13579"/>
    </source>
</evidence>
<dbReference type="InterPro" id="IPR006379">
    <property type="entry name" value="HAD-SF_hydro_IIB"/>
</dbReference>
<dbReference type="STRING" id="282197.SAMN04488517_101783"/>
<dbReference type="InterPro" id="IPR044161">
    <property type="entry name" value="SPS"/>
</dbReference>
<keyword evidence="3" id="KW-0328">Glycosyltransferase</keyword>
<dbReference type="SFLD" id="SFLDS00003">
    <property type="entry name" value="Haloacid_Dehalogenase"/>
    <property type="match status" value="1"/>
</dbReference>
<keyword evidence="10" id="KW-1185">Reference proteome</keyword>
<dbReference type="GO" id="GO:0016791">
    <property type="term" value="F:phosphatase activity"/>
    <property type="evidence" value="ECO:0007669"/>
    <property type="project" value="UniProtKB-ARBA"/>
</dbReference>